<accession>A0ABP0BL17</accession>
<comment type="caution">
    <text evidence="2">The sequence shown here is derived from an EMBL/GenBank/DDBJ whole genome shotgun (WGS) entry which is preliminary data.</text>
</comment>
<sequence>MFGLGPFRATSALSGGLLWKNPWRLSPFQKYRQRKRLQAVDSVISTLETSLAKQGMTISALQRWKEEMPKEEEMLARDKYTIFDRKVKRYRKSVHKLPKWTRVSQRINPPGY</sequence>
<proteinExistence type="predicted"/>
<reference evidence="2 3" key="1">
    <citation type="submission" date="2024-01" db="EMBL/GenBank/DDBJ databases">
        <authorList>
            <person name="Allen C."/>
            <person name="Tagirdzhanova G."/>
        </authorList>
    </citation>
    <scope>NUCLEOTIDE SEQUENCE [LARGE SCALE GENOMIC DNA]</scope>
</reference>
<keyword evidence="1" id="KW-0689">Ribosomal protein</keyword>
<dbReference type="EMBL" id="CAWUHC010000030">
    <property type="protein sequence ID" value="CAK7220332.1"/>
    <property type="molecule type" value="Genomic_DNA"/>
</dbReference>
<evidence type="ECO:0000313" key="2">
    <source>
        <dbReference type="EMBL" id="CAK7220332.1"/>
    </source>
</evidence>
<protein>
    <recommendedName>
        <fullName evidence="1">Large ribosomal subunit protein mL60</fullName>
    </recommendedName>
</protein>
<dbReference type="Proteomes" id="UP001642406">
    <property type="component" value="Unassembled WGS sequence"/>
</dbReference>
<dbReference type="PANTHER" id="PTHR28271:SF1">
    <property type="entry name" value="LARGE RIBOSOMAL SUBUNIT PROTEIN ML60"/>
    <property type="match status" value="1"/>
</dbReference>
<dbReference type="Pfam" id="PF09784">
    <property type="entry name" value="L31"/>
    <property type="match status" value="1"/>
</dbReference>
<evidence type="ECO:0000256" key="1">
    <source>
        <dbReference type="PIRNR" id="PIRNR002216"/>
    </source>
</evidence>
<name>A0ABP0BL17_9PEZI</name>
<dbReference type="PANTHER" id="PTHR28271">
    <property type="entry name" value="54S RIBOSOMAL PROTEIN L31, MITOCHONDRIAL"/>
    <property type="match status" value="1"/>
</dbReference>
<comment type="subcellular location">
    <subcellularLocation>
        <location evidence="1">Mitochondrion</location>
    </subcellularLocation>
</comment>
<dbReference type="InterPro" id="IPR016340">
    <property type="entry name" value="Ribosomal_mL60"/>
</dbReference>
<keyword evidence="1" id="KW-0687">Ribonucleoprotein</keyword>
<comment type="subunit">
    <text evidence="1">Component of the mitochondrial large ribosomal subunit.</text>
</comment>
<evidence type="ECO:0000313" key="3">
    <source>
        <dbReference type="Proteomes" id="UP001642406"/>
    </source>
</evidence>
<keyword evidence="1" id="KW-0496">Mitochondrion</keyword>
<dbReference type="PIRSF" id="PIRSF002216">
    <property type="entry name" value="MRPL31_prd"/>
    <property type="match status" value="1"/>
</dbReference>
<gene>
    <name evidence="2" type="ORF">SBRCBS47491_004151</name>
</gene>
<organism evidence="2 3">
    <name type="scientific">Sporothrix bragantina</name>
    <dbReference type="NCBI Taxonomy" id="671064"/>
    <lineage>
        <taxon>Eukaryota</taxon>
        <taxon>Fungi</taxon>
        <taxon>Dikarya</taxon>
        <taxon>Ascomycota</taxon>
        <taxon>Pezizomycotina</taxon>
        <taxon>Sordariomycetes</taxon>
        <taxon>Sordariomycetidae</taxon>
        <taxon>Ophiostomatales</taxon>
        <taxon>Ophiostomataceae</taxon>
        <taxon>Sporothrix</taxon>
    </lineage>
</organism>
<keyword evidence="3" id="KW-1185">Reference proteome</keyword>